<feature type="domain" description="Gamma-glutamylcyclotransferase AIG2-like" evidence="1">
    <location>
        <begin position="100"/>
        <end position="205"/>
    </location>
</feature>
<dbReference type="GO" id="GO:0016740">
    <property type="term" value="F:transferase activity"/>
    <property type="evidence" value="ECO:0007669"/>
    <property type="project" value="UniProtKB-KW"/>
</dbReference>
<dbReference type="AlphaFoldDB" id="A0A1H9MP40"/>
<dbReference type="Gene3D" id="3.10.490.10">
    <property type="entry name" value="Gamma-glutamyl cyclotransferase-like"/>
    <property type="match status" value="1"/>
</dbReference>
<proteinExistence type="predicted"/>
<dbReference type="EMBL" id="FOGI01000002">
    <property type="protein sequence ID" value="SER25289.1"/>
    <property type="molecule type" value="Genomic_DNA"/>
</dbReference>
<evidence type="ECO:0000259" key="1">
    <source>
        <dbReference type="Pfam" id="PF06094"/>
    </source>
</evidence>
<evidence type="ECO:0000313" key="3">
    <source>
        <dbReference type="Proteomes" id="UP000199051"/>
    </source>
</evidence>
<organism evidence="2 3">
    <name type="scientific">Actinokineospora terrae</name>
    <dbReference type="NCBI Taxonomy" id="155974"/>
    <lineage>
        <taxon>Bacteria</taxon>
        <taxon>Bacillati</taxon>
        <taxon>Actinomycetota</taxon>
        <taxon>Actinomycetes</taxon>
        <taxon>Pseudonocardiales</taxon>
        <taxon>Pseudonocardiaceae</taxon>
        <taxon>Actinokineospora</taxon>
    </lineage>
</organism>
<keyword evidence="2" id="KW-0808">Transferase</keyword>
<sequence>MAAVEGRGRAAIHLTADGSPDFVETVVHQPGAPSDAVVVVDGAFLQREPLAEVWDEVVFVTADRHDPYLDELPAERATIVVDDGPVLRRIGGTHSATVQLFSYGTLRFPQVQVAHFGRELDGTPDTLLAHRADWITITDPAVIADSGTDQHPIVHPSTDPTDSVPGTLLTLTTTDLAAADTYEVPAYHRVPVNLGSGTRAWTYLAVNPATPG</sequence>
<protein>
    <submittedName>
        <fullName evidence="2">Gamma-glutamyl cyclotransferase, AIG2-like</fullName>
    </submittedName>
</protein>
<dbReference type="STRING" id="155974.SAMN04487818_102252"/>
<accession>A0A1H9MP40</accession>
<dbReference type="SUPFAM" id="SSF110857">
    <property type="entry name" value="Gamma-glutamyl cyclotransferase-like"/>
    <property type="match status" value="1"/>
</dbReference>
<name>A0A1H9MP40_9PSEU</name>
<evidence type="ECO:0000313" key="2">
    <source>
        <dbReference type="EMBL" id="SER25289.1"/>
    </source>
</evidence>
<gene>
    <name evidence="2" type="ORF">SAMN04487818_102252</name>
</gene>
<keyword evidence="3" id="KW-1185">Reference proteome</keyword>
<reference evidence="3" key="1">
    <citation type="submission" date="2016-10" db="EMBL/GenBank/DDBJ databases">
        <authorList>
            <person name="Varghese N."/>
            <person name="Submissions S."/>
        </authorList>
    </citation>
    <scope>NUCLEOTIDE SEQUENCE [LARGE SCALE GENOMIC DNA]</scope>
    <source>
        <strain evidence="3">DSM 44260</strain>
    </source>
</reference>
<dbReference type="Pfam" id="PF06094">
    <property type="entry name" value="GGACT"/>
    <property type="match status" value="1"/>
</dbReference>
<dbReference type="InterPro" id="IPR009288">
    <property type="entry name" value="AIG2-like_dom"/>
</dbReference>
<dbReference type="InterPro" id="IPR036568">
    <property type="entry name" value="GGCT-like_sf"/>
</dbReference>
<dbReference type="Proteomes" id="UP000199051">
    <property type="component" value="Unassembled WGS sequence"/>
</dbReference>